<evidence type="ECO:0000256" key="1">
    <source>
        <dbReference type="ARBA" id="ARBA00023015"/>
    </source>
</evidence>
<dbReference type="InterPro" id="IPR036388">
    <property type="entry name" value="WH-like_DNA-bd_sf"/>
</dbReference>
<keyword evidence="6" id="KW-1185">Reference proteome</keyword>
<evidence type="ECO:0000256" key="2">
    <source>
        <dbReference type="ARBA" id="ARBA00023125"/>
    </source>
</evidence>
<dbReference type="SMART" id="SM00345">
    <property type="entry name" value="HTH_GNTR"/>
    <property type="match status" value="1"/>
</dbReference>
<evidence type="ECO:0000259" key="4">
    <source>
        <dbReference type="PROSITE" id="PS50949"/>
    </source>
</evidence>
<dbReference type="CDD" id="cd07377">
    <property type="entry name" value="WHTH_GntR"/>
    <property type="match status" value="1"/>
</dbReference>
<accession>A0ABT9WSU2</accession>
<evidence type="ECO:0000313" key="5">
    <source>
        <dbReference type="EMBL" id="MDQ0176362.1"/>
    </source>
</evidence>
<keyword evidence="1" id="KW-0805">Transcription regulation</keyword>
<name>A0ABT9WSU2_9BACI</name>
<dbReference type="RefSeq" id="WP_307229456.1">
    <property type="nucleotide sequence ID" value="NZ_JAUSTT010000012.1"/>
</dbReference>
<keyword evidence="3" id="KW-0804">Transcription</keyword>
<gene>
    <name evidence="5" type="ORF">J2S08_002206</name>
</gene>
<protein>
    <submittedName>
        <fullName evidence="5">GntR family transcriptional regulator</fullName>
    </submittedName>
</protein>
<organism evidence="5 6">
    <name type="scientific">Bacillus chungangensis</name>
    <dbReference type="NCBI Taxonomy" id="587633"/>
    <lineage>
        <taxon>Bacteria</taxon>
        <taxon>Bacillati</taxon>
        <taxon>Bacillota</taxon>
        <taxon>Bacilli</taxon>
        <taxon>Bacillales</taxon>
        <taxon>Bacillaceae</taxon>
        <taxon>Bacillus</taxon>
    </lineage>
</organism>
<dbReference type="Pfam" id="PF00392">
    <property type="entry name" value="GntR"/>
    <property type="match status" value="1"/>
</dbReference>
<sequence>MGIIISNTSKDPIYQQIITQIKEMVFKGELKEGDALPSIRQLAKDLQISVITTKRAYEELEKEGFIISVVGKGSFIAGQNKELLKERRLKIMEEKMIEIIEESKLLNISIDELSDMLHLLYREDDER</sequence>
<dbReference type="PROSITE" id="PS50949">
    <property type="entry name" value="HTH_GNTR"/>
    <property type="match status" value="1"/>
</dbReference>
<comment type="caution">
    <text evidence="5">The sequence shown here is derived from an EMBL/GenBank/DDBJ whole genome shotgun (WGS) entry which is preliminary data.</text>
</comment>
<dbReference type="EMBL" id="JAUSTT010000012">
    <property type="protein sequence ID" value="MDQ0176362.1"/>
    <property type="molecule type" value="Genomic_DNA"/>
</dbReference>
<feature type="domain" description="HTH gntR-type" evidence="4">
    <location>
        <begin position="11"/>
        <end position="79"/>
    </location>
</feature>
<proteinExistence type="predicted"/>
<dbReference type="InterPro" id="IPR036390">
    <property type="entry name" value="WH_DNA-bd_sf"/>
</dbReference>
<dbReference type="SUPFAM" id="SSF46785">
    <property type="entry name" value="Winged helix' DNA-binding domain"/>
    <property type="match status" value="1"/>
</dbReference>
<dbReference type="Gene3D" id="1.10.10.10">
    <property type="entry name" value="Winged helix-like DNA-binding domain superfamily/Winged helix DNA-binding domain"/>
    <property type="match status" value="1"/>
</dbReference>
<dbReference type="PANTHER" id="PTHR38445:SF7">
    <property type="entry name" value="GNTR-FAMILY TRANSCRIPTIONAL REGULATOR"/>
    <property type="match status" value="1"/>
</dbReference>
<evidence type="ECO:0000313" key="6">
    <source>
        <dbReference type="Proteomes" id="UP001223586"/>
    </source>
</evidence>
<reference evidence="5 6" key="1">
    <citation type="submission" date="2023-07" db="EMBL/GenBank/DDBJ databases">
        <title>Genomic Encyclopedia of Type Strains, Phase IV (KMG-IV): sequencing the most valuable type-strain genomes for metagenomic binning, comparative biology and taxonomic classification.</title>
        <authorList>
            <person name="Goeker M."/>
        </authorList>
    </citation>
    <scope>NUCLEOTIDE SEQUENCE [LARGE SCALE GENOMIC DNA]</scope>
    <source>
        <strain evidence="5 6">DSM 23837</strain>
    </source>
</reference>
<keyword evidence="2" id="KW-0238">DNA-binding</keyword>
<dbReference type="Proteomes" id="UP001223586">
    <property type="component" value="Unassembled WGS sequence"/>
</dbReference>
<evidence type="ECO:0000256" key="3">
    <source>
        <dbReference type="ARBA" id="ARBA00023163"/>
    </source>
</evidence>
<dbReference type="PANTHER" id="PTHR38445">
    <property type="entry name" value="HTH-TYPE TRANSCRIPTIONAL REPRESSOR YTRA"/>
    <property type="match status" value="1"/>
</dbReference>
<dbReference type="InterPro" id="IPR000524">
    <property type="entry name" value="Tscrpt_reg_HTH_GntR"/>
</dbReference>